<evidence type="ECO:0000313" key="1">
    <source>
        <dbReference type="EMBL" id="KAF5389077.1"/>
    </source>
</evidence>
<dbReference type="Proteomes" id="UP000518752">
    <property type="component" value="Unassembled WGS sequence"/>
</dbReference>
<name>A0A8H5MCM5_9AGAR</name>
<dbReference type="EMBL" id="JAACJN010000024">
    <property type="protein sequence ID" value="KAF5389077.1"/>
    <property type="molecule type" value="Genomic_DNA"/>
</dbReference>
<organism evidence="1 2">
    <name type="scientific">Collybiopsis confluens</name>
    <dbReference type="NCBI Taxonomy" id="2823264"/>
    <lineage>
        <taxon>Eukaryota</taxon>
        <taxon>Fungi</taxon>
        <taxon>Dikarya</taxon>
        <taxon>Basidiomycota</taxon>
        <taxon>Agaricomycotina</taxon>
        <taxon>Agaricomycetes</taxon>
        <taxon>Agaricomycetidae</taxon>
        <taxon>Agaricales</taxon>
        <taxon>Marasmiineae</taxon>
        <taxon>Omphalotaceae</taxon>
        <taxon>Collybiopsis</taxon>
    </lineage>
</organism>
<keyword evidence="2" id="KW-1185">Reference proteome</keyword>
<evidence type="ECO:0000313" key="2">
    <source>
        <dbReference type="Proteomes" id="UP000518752"/>
    </source>
</evidence>
<proteinExistence type="predicted"/>
<dbReference type="AlphaFoldDB" id="A0A8H5MCM5"/>
<gene>
    <name evidence="1" type="ORF">D9757_004978</name>
</gene>
<accession>A0A8H5MCM5</accession>
<comment type="caution">
    <text evidence="1">The sequence shown here is derived from an EMBL/GenBank/DDBJ whole genome shotgun (WGS) entry which is preliminary data.</text>
</comment>
<reference evidence="1 2" key="1">
    <citation type="journal article" date="2020" name="ISME J.">
        <title>Uncovering the hidden diversity of litter-decomposition mechanisms in mushroom-forming fungi.</title>
        <authorList>
            <person name="Floudas D."/>
            <person name="Bentzer J."/>
            <person name="Ahren D."/>
            <person name="Johansson T."/>
            <person name="Persson P."/>
            <person name="Tunlid A."/>
        </authorList>
    </citation>
    <scope>NUCLEOTIDE SEQUENCE [LARGE SCALE GENOMIC DNA]</scope>
    <source>
        <strain evidence="1 2">CBS 406.79</strain>
    </source>
</reference>
<protein>
    <submittedName>
        <fullName evidence="1">Uncharacterized protein</fullName>
    </submittedName>
</protein>
<sequence length="127" mass="13789">MVSVSYPFPSTSLATYVRRSLIFETPALVSTGTHTIQTPSAVNPCKRAAKRKRQTAITPRTPLSPLPPPQPCLTFIFHSKRTPLNTLAKAVPTFTANPKRAQKSKYTGPPNEPSTGFCVSIHGVSIE</sequence>